<organism evidence="1">
    <name type="scientific">Spodoptera frugiperda</name>
    <name type="common">Fall armyworm</name>
    <dbReference type="NCBI Taxonomy" id="7108"/>
    <lineage>
        <taxon>Eukaryota</taxon>
        <taxon>Metazoa</taxon>
        <taxon>Ecdysozoa</taxon>
        <taxon>Arthropoda</taxon>
        <taxon>Hexapoda</taxon>
        <taxon>Insecta</taxon>
        <taxon>Pterygota</taxon>
        <taxon>Neoptera</taxon>
        <taxon>Endopterygota</taxon>
        <taxon>Lepidoptera</taxon>
        <taxon>Glossata</taxon>
        <taxon>Ditrysia</taxon>
        <taxon>Noctuoidea</taxon>
        <taxon>Noctuidae</taxon>
        <taxon>Amphipyrinae</taxon>
        <taxon>Spodoptera</taxon>
    </lineage>
</organism>
<dbReference type="AlphaFoldDB" id="A0A2H1VDS8"/>
<protein>
    <submittedName>
        <fullName evidence="1">SFRICE_023366</fullName>
    </submittedName>
</protein>
<proteinExistence type="predicted"/>
<sequence>MGAFTNIQVHIHMTPRPETTICGSHKELFRAVIAPATGSTVQSIFITTPSLHIIKMKIFTLLLGVIILGVAEIKTDESESTSPDAGPIASQENNIEKRRVDVPEVVLQLKYDKGELNRIYLTQFRKDSVAWVPSVSARSNLCADLCHAGLGGEACGVNICSQLVPVGLQKALTETNQSDVTYGVPRYNVCPTLCQNQLGAPLCNCRERTTEHHAVNWSEVCAAFCYDGYTLSGCPTCESSSTESTVSLQSSRVLSTYEGWAAWCNVQCRQGQGGAACNCDRTPFQ</sequence>
<reference evidence="1" key="1">
    <citation type="submission" date="2016-07" db="EMBL/GenBank/DDBJ databases">
        <authorList>
            <person name="Bretaudeau A."/>
        </authorList>
    </citation>
    <scope>NUCLEOTIDE SEQUENCE</scope>
    <source>
        <strain evidence="1">Rice</strain>
        <tissue evidence="1">Whole body</tissue>
    </source>
</reference>
<evidence type="ECO:0000313" key="1">
    <source>
        <dbReference type="EMBL" id="SOQ38941.1"/>
    </source>
</evidence>
<name>A0A2H1VDS8_SPOFR</name>
<dbReference type="EMBL" id="ODYU01001990">
    <property type="protein sequence ID" value="SOQ38941.1"/>
    <property type="molecule type" value="Genomic_DNA"/>
</dbReference>
<accession>A0A2H1VDS8</accession>
<gene>
    <name evidence="1" type="ORF">SFRICE_023366</name>
</gene>